<dbReference type="PATRIC" id="fig|49547.3.peg.1327"/>
<keyword evidence="2" id="KW-1185">Reference proteome</keyword>
<gene>
    <name evidence="1" type="ORF">MBCUR_12350</name>
</gene>
<reference evidence="1 2" key="1">
    <citation type="submission" date="2016-04" db="EMBL/GenBank/DDBJ databases">
        <title>Genome sequence of Methanobrevibacter curvatus DSM 11111.</title>
        <authorList>
            <person name="Poehlein A."/>
            <person name="Seedorf H."/>
            <person name="Daniel R."/>
        </authorList>
    </citation>
    <scope>NUCLEOTIDE SEQUENCE [LARGE SCALE GENOMIC DNA]</scope>
    <source>
        <strain evidence="1 2">DSM 11111</strain>
    </source>
</reference>
<evidence type="ECO:0000313" key="2">
    <source>
        <dbReference type="Proteomes" id="UP000077245"/>
    </source>
</evidence>
<organism evidence="1 2">
    <name type="scientific">Methanobrevibacter curvatus</name>
    <dbReference type="NCBI Taxonomy" id="49547"/>
    <lineage>
        <taxon>Archaea</taxon>
        <taxon>Methanobacteriati</taxon>
        <taxon>Methanobacteriota</taxon>
        <taxon>Methanomada group</taxon>
        <taxon>Methanobacteria</taxon>
        <taxon>Methanobacteriales</taxon>
        <taxon>Methanobacteriaceae</taxon>
        <taxon>Methanobrevibacter</taxon>
    </lineage>
</organism>
<name>A0A162FLZ1_9EURY</name>
<sequence length="79" mass="8983">MGLFSRKEKSPEEKLVSELVGTGFSMSKNLTNLRKEGVTSVEMKFIKDNVISAWKSGKSVKKIQKVYDQTLREFLAVKK</sequence>
<dbReference type="EMBL" id="LWMV01000177">
    <property type="protein sequence ID" value="KZX11970.1"/>
    <property type="molecule type" value="Genomic_DNA"/>
</dbReference>
<dbReference type="RefSeq" id="WP_067091629.1">
    <property type="nucleotide sequence ID" value="NZ_LWMV01000177.1"/>
</dbReference>
<proteinExistence type="predicted"/>
<comment type="caution">
    <text evidence="1">The sequence shown here is derived from an EMBL/GenBank/DDBJ whole genome shotgun (WGS) entry which is preliminary data.</text>
</comment>
<dbReference type="Proteomes" id="UP000077245">
    <property type="component" value="Unassembled WGS sequence"/>
</dbReference>
<protein>
    <submittedName>
        <fullName evidence="1">Uncharacterized protein</fullName>
    </submittedName>
</protein>
<evidence type="ECO:0000313" key="1">
    <source>
        <dbReference type="EMBL" id="KZX11970.1"/>
    </source>
</evidence>
<accession>A0A162FLZ1</accession>
<dbReference type="AlphaFoldDB" id="A0A162FLZ1"/>